<dbReference type="Gene3D" id="3.40.50.620">
    <property type="entry name" value="HUPs"/>
    <property type="match status" value="1"/>
</dbReference>
<keyword evidence="6 11" id="KW-0547">Nucleotide-binding</keyword>
<keyword evidence="9 11" id="KW-0030">Aminoacyl-tRNA synthetase</keyword>
<evidence type="ECO:0000259" key="13">
    <source>
        <dbReference type="SMART" id="SM00836"/>
    </source>
</evidence>
<dbReference type="SUPFAM" id="SSF47323">
    <property type="entry name" value="Anticodon-binding domain of a subclass of class I aminoacyl-tRNA synthetases"/>
    <property type="match status" value="1"/>
</dbReference>
<evidence type="ECO:0000256" key="2">
    <source>
        <dbReference type="ARBA" id="ARBA00005594"/>
    </source>
</evidence>
<keyword evidence="7 11" id="KW-0067">ATP-binding</keyword>
<dbReference type="InterPro" id="IPR001278">
    <property type="entry name" value="Arg-tRNA-ligase"/>
</dbReference>
<feature type="short sequence motif" description="'HIGH' region" evidence="11">
    <location>
        <begin position="129"/>
        <end position="139"/>
    </location>
</feature>
<dbReference type="InterPro" id="IPR009080">
    <property type="entry name" value="tRNAsynth_Ia_anticodon-bd"/>
</dbReference>
<dbReference type="Pfam" id="PF05746">
    <property type="entry name" value="DALR_1"/>
    <property type="match status" value="1"/>
</dbReference>
<dbReference type="Gene3D" id="1.10.730.10">
    <property type="entry name" value="Isoleucyl-tRNA Synthetase, Domain 1"/>
    <property type="match status" value="1"/>
</dbReference>
<evidence type="ECO:0000256" key="5">
    <source>
        <dbReference type="ARBA" id="ARBA00022598"/>
    </source>
</evidence>
<comment type="similarity">
    <text evidence="2 11 12">Belongs to the class-I aminoacyl-tRNA synthetase family.</text>
</comment>
<evidence type="ECO:0000313" key="15">
    <source>
        <dbReference type="EMBL" id="EFV14677.1"/>
    </source>
</evidence>
<dbReference type="SUPFAM" id="SSF55190">
    <property type="entry name" value="Arginyl-tRNA synthetase (ArgRS), N-terminal 'additional' domain"/>
    <property type="match status" value="1"/>
</dbReference>
<dbReference type="Pfam" id="PF00750">
    <property type="entry name" value="tRNA-synt_1d"/>
    <property type="match status" value="1"/>
</dbReference>
<dbReference type="InterPro" id="IPR036695">
    <property type="entry name" value="Arg-tRNA-synth_N_sf"/>
</dbReference>
<evidence type="ECO:0000256" key="6">
    <source>
        <dbReference type="ARBA" id="ARBA00022741"/>
    </source>
</evidence>
<dbReference type="SMART" id="SM00836">
    <property type="entry name" value="DALR_1"/>
    <property type="match status" value="1"/>
</dbReference>
<keyword evidence="16" id="KW-1185">Reference proteome</keyword>
<dbReference type="RefSeq" id="WP_007467437.1">
    <property type="nucleotide sequence ID" value="NZ_KI391954.1"/>
</dbReference>
<dbReference type="STRING" id="679197.HMPREF9336_00469"/>
<evidence type="ECO:0000256" key="3">
    <source>
        <dbReference type="ARBA" id="ARBA00011245"/>
    </source>
</evidence>
<evidence type="ECO:0000256" key="7">
    <source>
        <dbReference type="ARBA" id="ARBA00022840"/>
    </source>
</evidence>
<accession>E5XLV0</accession>
<dbReference type="eggNOG" id="COG0018">
    <property type="taxonomic scope" value="Bacteria"/>
</dbReference>
<evidence type="ECO:0000256" key="8">
    <source>
        <dbReference type="ARBA" id="ARBA00022917"/>
    </source>
</evidence>
<dbReference type="SMART" id="SM01016">
    <property type="entry name" value="Arg_tRNA_synt_N"/>
    <property type="match status" value="1"/>
</dbReference>
<dbReference type="CDD" id="cd07956">
    <property type="entry name" value="Anticodon_Ia_Arg"/>
    <property type="match status" value="1"/>
</dbReference>
<dbReference type="PANTHER" id="PTHR11956">
    <property type="entry name" value="ARGINYL-TRNA SYNTHETASE"/>
    <property type="match status" value="1"/>
</dbReference>
<dbReference type="Gene3D" id="3.30.1360.70">
    <property type="entry name" value="Arginyl tRNA synthetase N-terminal domain"/>
    <property type="match status" value="1"/>
</dbReference>
<comment type="subunit">
    <text evidence="3 11">Monomer.</text>
</comment>
<dbReference type="FunFam" id="3.40.50.620:FF:000030">
    <property type="entry name" value="Arginine--tRNA ligase"/>
    <property type="match status" value="1"/>
</dbReference>
<keyword evidence="8 11" id="KW-0648">Protein biosynthesis</keyword>
<dbReference type="PROSITE" id="PS00178">
    <property type="entry name" value="AA_TRNA_LIGASE_I"/>
    <property type="match status" value="1"/>
</dbReference>
<evidence type="ECO:0000256" key="4">
    <source>
        <dbReference type="ARBA" id="ARBA00022490"/>
    </source>
</evidence>
<evidence type="ECO:0000256" key="10">
    <source>
        <dbReference type="ARBA" id="ARBA00049339"/>
    </source>
</evidence>
<gene>
    <name evidence="11" type="primary">argS</name>
    <name evidence="15" type="ORF">HMPREF9336_00469</name>
</gene>
<dbReference type="EC" id="6.1.1.19" evidence="11"/>
<dbReference type="AlphaFoldDB" id="E5XLV0"/>
<keyword evidence="5 11" id="KW-0436">Ligase</keyword>
<evidence type="ECO:0000313" key="16">
    <source>
        <dbReference type="Proteomes" id="UP000004816"/>
    </source>
</evidence>
<dbReference type="InterPro" id="IPR008909">
    <property type="entry name" value="DALR_anticod-bd"/>
</dbReference>
<comment type="catalytic activity">
    <reaction evidence="10 11">
        <text>tRNA(Arg) + L-arginine + ATP = L-arginyl-tRNA(Arg) + AMP + diphosphate</text>
        <dbReference type="Rhea" id="RHEA:20301"/>
        <dbReference type="Rhea" id="RHEA-COMP:9658"/>
        <dbReference type="Rhea" id="RHEA-COMP:9673"/>
        <dbReference type="ChEBI" id="CHEBI:30616"/>
        <dbReference type="ChEBI" id="CHEBI:32682"/>
        <dbReference type="ChEBI" id="CHEBI:33019"/>
        <dbReference type="ChEBI" id="CHEBI:78442"/>
        <dbReference type="ChEBI" id="CHEBI:78513"/>
        <dbReference type="ChEBI" id="CHEBI:456215"/>
        <dbReference type="EC" id="6.1.1.19"/>
    </reaction>
</comment>
<dbReference type="GO" id="GO:0005524">
    <property type="term" value="F:ATP binding"/>
    <property type="evidence" value="ECO:0007669"/>
    <property type="project" value="UniProtKB-UniRule"/>
</dbReference>
<proteinExistence type="inferred from homology"/>
<organism evidence="15 16">
    <name type="scientific">Segniliparus rugosus (strain ATCC BAA-974 / DSM 45345 / CCUG 50838 / CIP 108380 / JCM 13579 / CDC 945)</name>
    <dbReference type="NCBI Taxonomy" id="679197"/>
    <lineage>
        <taxon>Bacteria</taxon>
        <taxon>Bacillati</taxon>
        <taxon>Actinomycetota</taxon>
        <taxon>Actinomycetes</taxon>
        <taxon>Mycobacteriales</taxon>
        <taxon>Segniliparaceae</taxon>
        <taxon>Segniliparus</taxon>
    </lineage>
</organism>
<dbReference type="InterPro" id="IPR005148">
    <property type="entry name" value="Arg-tRNA-synth_N"/>
</dbReference>
<dbReference type="PRINTS" id="PR01038">
    <property type="entry name" value="TRNASYNTHARG"/>
</dbReference>
<evidence type="ECO:0000259" key="14">
    <source>
        <dbReference type="SMART" id="SM01016"/>
    </source>
</evidence>
<dbReference type="SUPFAM" id="SSF52374">
    <property type="entry name" value="Nucleotidylyl transferase"/>
    <property type="match status" value="1"/>
</dbReference>
<dbReference type="InterPro" id="IPR001412">
    <property type="entry name" value="aa-tRNA-synth_I_CS"/>
</dbReference>
<dbReference type="InterPro" id="IPR014729">
    <property type="entry name" value="Rossmann-like_a/b/a_fold"/>
</dbReference>
<dbReference type="Pfam" id="PF03485">
    <property type="entry name" value="Arg_tRNA_synt_N"/>
    <property type="match status" value="1"/>
</dbReference>
<sequence length="589" mass="63143">MPADTPILSLAAQADSALRAAFEAALGPQAAGADPIIRPSEHADYQANGLLALAKKLKGNPRELAGKVVAQLDGSPLFAHVEASGPGFVNLTFADTALAGQLAARGSDPKLGLGKAASRPVTVVDYSAPNIAKEMHVGHLRSTIIGDALVRLLTFSGSEVIRQNHVGDWGTQFGMLIEHLLENPDVAGGEEDGDTPTISRLAALYKAARARFNADEEFQTRSRQRVVALQSGDPETLAGWQEIVAESKTYFGEIYSKLGVLLTDEDIAGESSYNDELQGIADDLERRGVAVRSEGALCVFFDDVVDKDGKPVPFIIQKSDGGFGYPATDLATLRHRVRDLKAARLLYVVGSPQALHFKMVFETARRAGYLPEGVEAEHVQFGSVLGADGKPFKSREGETIRLISLLDEAVARARATIAERSPGLSAQAQEQRAQEVGIGAVKYADLSTSRTRDYVFDLDRMLSLQGNTGVYLQYAHARIRSMLARLAEAEAAPDGSEAPPLEPAERALVRTLDEFGATLDAVAESLEPHRLCAYLYALAQAFSDFYEACPVLKAPTAQIRARRVAICELTGDTLALGLSLLGIAAPERL</sequence>
<evidence type="ECO:0000256" key="12">
    <source>
        <dbReference type="RuleBase" id="RU363038"/>
    </source>
</evidence>
<evidence type="ECO:0000256" key="1">
    <source>
        <dbReference type="ARBA" id="ARBA00004496"/>
    </source>
</evidence>
<evidence type="ECO:0000256" key="11">
    <source>
        <dbReference type="HAMAP-Rule" id="MF_00123"/>
    </source>
</evidence>
<keyword evidence="4 11" id="KW-0963">Cytoplasm</keyword>
<name>E5XLV0_SEGRC</name>
<dbReference type="GO" id="GO:0004814">
    <property type="term" value="F:arginine-tRNA ligase activity"/>
    <property type="evidence" value="ECO:0007669"/>
    <property type="project" value="UniProtKB-UniRule"/>
</dbReference>
<dbReference type="CDD" id="cd00671">
    <property type="entry name" value="ArgRS_core"/>
    <property type="match status" value="1"/>
</dbReference>
<dbReference type="InterPro" id="IPR035684">
    <property type="entry name" value="ArgRS_core"/>
</dbReference>
<dbReference type="OrthoDB" id="9803211at2"/>
<feature type="domain" description="Arginyl tRNA synthetase N-terminal" evidence="14">
    <location>
        <begin position="12"/>
        <end position="93"/>
    </location>
</feature>
<dbReference type="EMBL" id="ACZI02000003">
    <property type="protein sequence ID" value="EFV14677.1"/>
    <property type="molecule type" value="Genomic_DNA"/>
</dbReference>
<dbReference type="HAMAP" id="MF_00123">
    <property type="entry name" value="Arg_tRNA_synth"/>
    <property type="match status" value="1"/>
</dbReference>
<comment type="subcellular location">
    <subcellularLocation>
        <location evidence="1 11">Cytoplasm</location>
    </subcellularLocation>
</comment>
<dbReference type="HOGENOM" id="CLU_006406_5_1_11"/>
<feature type="domain" description="DALR anticodon binding" evidence="13">
    <location>
        <begin position="472"/>
        <end position="589"/>
    </location>
</feature>
<dbReference type="GO" id="GO:0006420">
    <property type="term" value="P:arginyl-tRNA aminoacylation"/>
    <property type="evidence" value="ECO:0007669"/>
    <property type="project" value="UniProtKB-UniRule"/>
</dbReference>
<dbReference type="PANTHER" id="PTHR11956:SF5">
    <property type="entry name" value="ARGININE--TRNA LIGASE, CYTOPLASMIC"/>
    <property type="match status" value="1"/>
</dbReference>
<dbReference type="FunFam" id="1.10.730.10:FF:000006">
    <property type="entry name" value="Arginyl-tRNA synthetase 2, mitochondrial"/>
    <property type="match status" value="1"/>
</dbReference>
<dbReference type="NCBIfam" id="TIGR00456">
    <property type="entry name" value="argS"/>
    <property type="match status" value="1"/>
</dbReference>
<dbReference type="Proteomes" id="UP000004816">
    <property type="component" value="Unassembled WGS sequence"/>
</dbReference>
<evidence type="ECO:0000256" key="9">
    <source>
        <dbReference type="ARBA" id="ARBA00023146"/>
    </source>
</evidence>
<comment type="caution">
    <text evidence="15">The sequence shown here is derived from an EMBL/GenBank/DDBJ whole genome shotgun (WGS) entry which is preliminary data.</text>
</comment>
<reference evidence="15 16" key="1">
    <citation type="journal article" date="2011" name="Stand. Genomic Sci.">
        <title>High quality draft genome sequence of Segniliparus rugosus CDC 945(T)= (ATCC BAA-974(T)).</title>
        <authorList>
            <person name="Earl A.M."/>
            <person name="Desjardins C.A."/>
            <person name="Fitzgerald M.G."/>
            <person name="Arachchi H.M."/>
            <person name="Zeng Q."/>
            <person name="Mehta T."/>
            <person name="Griggs A."/>
            <person name="Birren B.W."/>
            <person name="Toney N.C."/>
            <person name="Carr J."/>
            <person name="Posey J."/>
            <person name="Butler W.R."/>
        </authorList>
    </citation>
    <scope>NUCLEOTIDE SEQUENCE [LARGE SCALE GENOMIC DNA]</scope>
    <source>
        <strain evidence="16">ATCC BAA-974 / DSM 45345 / CCUG 50838 / CIP 108380 / JCM 13579 / CDC 945</strain>
    </source>
</reference>
<protein>
    <recommendedName>
        <fullName evidence="11">Arginine--tRNA ligase</fullName>
        <ecNumber evidence="11">6.1.1.19</ecNumber>
    </recommendedName>
    <alternativeName>
        <fullName evidence="11">Arginyl-tRNA synthetase</fullName>
        <shortName evidence="11">ArgRS</shortName>
    </alternativeName>
</protein>
<dbReference type="GO" id="GO:0005737">
    <property type="term" value="C:cytoplasm"/>
    <property type="evidence" value="ECO:0007669"/>
    <property type="project" value="UniProtKB-SubCell"/>
</dbReference>